<dbReference type="CDD" id="cd22896">
    <property type="entry name" value="periphilin-like"/>
    <property type="match status" value="1"/>
</dbReference>
<sequence length="354" mass="40820">MSSEFIVRFVILNWGNLNIQNRELDMAYQHGRKSIRQAYEERFAPKDAREVTVHRVVNIIEKRSPMPRPGMDVDRGYDDQRYGGPRNYQSGRGYHSEDGYLPDDNQYYDENPNYGSYRRNSPPHRNDGPYPQQSYGRDDLRYQLSSRNRSRGHNLRKRGRGHGPPPREDYDDYRSSKSLVITRERSPGRREGHPPVRSGSNTNRSFSPEKEKGYTYQQKHKSNTTKSYTPSRSVEGSPHRPVPSKEQPSASAAETEEAVAASTEPNLTLEEDLKARRSEAIKAKVAEIEKHYRQDCETFRTVVKMLVEKEPSLDGLLQAPLDKNLLEIRQHCLDAIKSFVLELDEILEQPDVTA</sequence>
<dbReference type="PANTHER" id="PTHR15836">
    <property type="entry name" value="PERIPHILIN 1"/>
    <property type="match status" value="1"/>
</dbReference>
<evidence type="ECO:0000313" key="3">
    <source>
        <dbReference type="EMBL" id="KAK5607642.1"/>
    </source>
</evidence>
<feature type="compositionally biased region" description="Low complexity" evidence="1">
    <location>
        <begin position="249"/>
        <end position="264"/>
    </location>
</feature>
<organism evidence="3 4">
    <name type="scientific">Crenichthys baileyi</name>
    <name type="common">White River springfish</name>
    <dbReference type="NCBI Taxonomy" id="28760"/>
    <lineage>
        <taxon>Eukaryota</taxon>
        <taxon>Metazoa</taxon>
        <taxon>Chordata</taxon>
        <taxon>Craniata</taxon>
        <taxon>Vertebrata</taxon>
        <taxon>Euteleostomi</taxon>
        <taxon>Actinopterygii</taxon>
        <taxon>Neopterygii</taxon>
        <taxon>Teleostei</taxon>
        <taxon>Neoteleostei</taxon>
        <taxon>Acanthomorphata</taxon>
        <taxon>Ovalentaria</taxon>
        <taxon>Atherinomorphae</taxon>
        <taxon>Cyprinodontiformes</taxon>
        <taxon>Goodeidae</taxon>
        <taxon>Crenichthys</taxon>
    </lineage>
</organism>
<keyword evidence="4" id="KW-1185">Reference proteome</keyword>
<evidence type="ECO:0000313" key="4">
    <source>
        <dbReference type="Proteomes" id="UP001311232"/>
    </source>
</evidence>
<reference evidence="3 4" key="1">
    <citation type="submission" date="2021-06" db="EMBL/GenBank/DDBJ databases">
        <authorList>
            <person name="Palmer J.M."/>
        </authorList>
    </citation>
    <scope>NUCLEOTIDE SEQUENCE [LARGE SCALE GENOMIC DNA]</scope>
    <source>
        <strain evidence="3 4">MEX-2019</strain>
        <tissue evidence="3">Muscle</tissue>
    </source>
</reference>
<proteinExistence type="predicted"/>
<feature type="compositionally biased region" description="Polar residues" evidence="1">
    <location>
        <begin position="224"/>
        <end position="234"/>
    </location>
</feature>
<dbReference type="PANTHER" id="PTHR15836:SF4">
    <property type="entry name" value="PERIPHILIN-1"/>
    <property type="match status" value="1"/>
</dbReference>
<feature type="compositionally biased region" description="Basic and acidic residues" evidence="1">
    <location>
        <begin position="182"/>
        <end position="194"/>
    </location>
</feature>
<evidence type="ECO:0000259" key="2">
    <source>
        <dbReference type="Pfam" id="PF25234"/>
    </source>
</evidence>
<feature type="compositionally biased region" description="Basic and acidic residues" evidence="1">
    <location>
        <begin position="71"/>
        <end position="81"/>
    </location>
</feature>
<gene>
    <name evidence="3" type="ORF">CRENBAI_008451</name>
</gene>
<dbReference type="EMBL" id="JAHHUM010002019">
    <property type="protein sequence ID" value="KAK5607642.1"/>
    <property type="molecule type" value="Genomic_DNA"/>
</dbReference>
<feature type="compositionally biased region" description="Basic and acidic residues" evidence="1">
    <location>
        <begin position="165"/>
        <end position="175"/>
    </location>
</feature>
<feature type="region of interest" description="Disordered" evidence="1">
    <location>
        <begin position="63"/>
        <end position="266"/>
    </location>
</feature>
<dbReference type="Proteomes" id="UP001311232">
    <property type="component" value="Unassembled WGS sequence"/>
</dbReference>
<dbReference type="Pfam" id="PF25234">
    <property type="entry name" value="Periphilin_C"/>
    <property type="match status" value="1"/>
</dbReference>
<accession>A0AAV9RFI4</accession>
<dbReference type="GO" id="GO:0045892">
    <property type="term" value="P:negative regulation of DNA-templated transcription"/>
    <property type="evidence" value="ECO:0007669"/>
    <property type="project" value="InterPro"/>
</dbReference>
<dbReference type="GO" id="GO:0045814">
    <property type="term" value="P:negative regulation of gene expression, epigenetic"/>
    <property type="evidence" value="ECO:0007669"/>
    <property type="project" value="TreeGrafter"/>
</dbReference>
<feature type="domain" description="Periphilin-1 C-terminal" evidence="2">
    <location>
        <begin position="266"/>
        <end position="345"/>
    </location>
</feature>
<comment type="caution">
    <text evidence="3">The sequence shown here is derived from an EMBL/GenBank/DDBJ whole genome shotgun (WGS) entry which is preliminary data.</text>
</comment>
<protein>
    <recommendedName>
        <fullName evidence="2">Periphilin-1 C-terminal domain-containing protein</fullName>
    </recommendedName>
</protein>
<dbReference type="GO" id="GO:0005654">
    <property type="term" value="C:nucleoplasm"/>
    <property type="evidence" value="ECO:0007669"/>
    <property type="project" value="TreeGrafter"/>
</dbReference>
<feature type="compositionally biased region" description="Basic residues" evidence="1">
    <location>
        <begin position="148"/>
        <end position="161"/>
    </location>
</feature>
<evidence type="ECO:0000256" key="1">
    <source>
        <dbReference type="SAM" id="MobiDB-lite"/>
    </source>
</evidence>
<dbReference type="AlphaFoldDB" id="A0AAV9RFI4"/>
<name>A0AAV9RFI4_9TELE</name>
<dbReference type="InterPro" id="IPR028851">
    <property type="entry name" value="Pphln1"/>
</dbReference>
<dbReference type="InterPro" id="IPR057603">
    <property type="entry name" value="Periphilin-1_C"/>
</dbReference>
<dbReference type="GO" id="GO:0097355">
    <property type="term" value="P:protein localization to heterochromatin"/>
    <property type="evidence" value="ECO:0007669"/>
    <property type="project" value="TreeGrafter"/>
</dbReference>